<dbReference type="RefSeq" id="WP_012035280.1">
    <property type="nucleotide sequence ID" value="NC_009464.1"/>
</dbReference>
<dbReference type="AlphaFoldDB" id="Q0W2U6"/>
<accession>Q0W2U6</accession>
<gene>
    <name evidence="4" type="ORF">RCIX2177</name>
</gene>
<dbReference type="EMBL" id="AM114193">
    <property type="protein sequence ID" value="CAJ37297.1"/>
    <property type="molecule type" value="Genomic_DNA"/>
</dbReference>
<sequence length="193" mass="21940">MSDSAHEKREAIINAALKLFTERGFDNTPTALISQEAGVATGTLFRYYPTKEELINSTYIIAKNRFAAAMARGLEEETTLEARLRRIWGNTIRWGLESPQELLFLEQFLSSPYITKITEEEAMKKFAFLTELIEEGIAEGKLRDIHRGLIFDMLFSANRAVIKKILTHGMQDQTDMLIEGSFELVWSGLSKSQ</sequence>
<evidence type="ECO:0000313" key="4">
    <source>
        <dbReference type="EMBL" id="CAJ37297.1"/>
    </source>
</evidence>
<dbReference type="InterPro" id="IPR032551">
    <property type="entry name" value="BscR_C"/>
</dbReference>
<dbReference type="PANTHER" id="PTHR30055:SF222">
    <property type="entry name" value="REGULATORY PROTEIN"/>
    <property type="match status" value="1"/>
</dbReference>
<dbReference type="SUPFAM" id="SSF46689">
    <property type="entry name" value="Homeodomain-like"/>
    <property type="match status" value="1"/>
</dbReference>
<feature type="DNA-binding region" description="H-T-H motif" evidence="2">
    <location>
        <begin position="29"/>
        <end position="48"/>
    </location>
</feature>
<feature type="domain" description="HTH tetR-type" evidence="3">
    <location>
        <begin position="6"/>
        <end position="66"/>
    </location>
</feature>
<dbReference type="InterPro" id="IPR050109">
    <property type="entry name" value="HTH-type_TetR-like_transc_reg"/>
</dbReference>
<name>Q0W2U6_METAR</name>
<dbReference type="PROSITE" id="PS50977">
    <property type="entry name" value="HTH_TETR_2"/>
    <property type="match status" value="1"/>
</dbReference>
<dbReference type="eggNOG" id="arCOG02645">
    <property type="taxonomic scope" value="Archaea"/>
</dbReference>
<dbReference type="PANTHER" id="PTHR30055">
    <property type="entry name" value="HTH-TYPE TRANSCRIPTIONAL REGULATOR RUTR"/>
    <property type="match status" value="1"/>
</dbReference>
<evidence type="ECO:0000313" key="5">
    <source>
        <dbReference type="Proteomes" id="UP000000663"/>
    </source>
</evidence>
<dbReference type="PATRIC" id="fig|351160.9.peg.985"/>
<dbReference type="GO" id="GO:0003677">
    <property type="term" value="F:DNA binding"/>
    <property type="evidence" value="ECO:0007669"/>
    <property type="project" value="UniProtKB-UniRule"/>
</dbReference>
<dbReference type="SUPFAM" id="SSF48498">
    <property type="entry name" value="Tetracyclin repressor-like, C-terminal domain"/>
    <property type="match status" value="1"/>
</dbReference>
<keyword evidence="5" id="KW-1185">Reference proteome</keyword>
<evidence type="ECO:0000259" key="3">
    <source>
        <dbReference type="PROSITE" id="PS50977"/>
    </source>
</evidence>
<dbReference type="KEGG" id="rci:RCIX2177"/>
<evidence type="ECO:0000256" key="1">
    <source>
        <dbReference type="ARBA" id="ARBA00023125"/>
    </source>
</evidence>
<dbReference type="InterPro" id="IPR009057">
    <property type="entry name" value="Homeodomain-like_sf"/>
</dbReference>
<dbReference type="InterPro" id="IPR036271">
    <property type="entry name" value="Tet_transcr_reg_TetR-rel_C_sf"/>
</dbReference>
<dbReference type="GeneID" id="5143518"/>
<dbReference type="PRINTS" id="PR00455">
    <property type="entry name" value="HTHTETR"/>
</dbReference>
<dbReference type="Gene3D" id="1.10.357.10">
    <property type="entry name" value="Tetracycline Repressor, domain 2"/>
    <property type="match status" value="1"/>
</dbReference>
<evidence type="ECO:0000256" key="2">
    <source>
        <dbReference type="PROSITE-ProRule" id="PRU00335"/>
    </source>
</evidence>
<reference evidence="4 5" key="1">
    <citation type="journal article" date="2006" name="Science">
        <title>Genome of rice cluster I archaea -- the key methane producers in the rice rhizosphere.</title>
        <authorList>
            <person name="Erkel C."/>
            <person name="Kube M."/>
            <person name="Reinhardt R."/>
            <person name="Liesack W."/>
        </authorList>
    </citation>
    <scope>NUCLEOTIDE SEQUENCE [LARGE SCALE GENOMIC DNA]</scope>
    <source>
        <strain evidence="5">DSM 22066 / NBRC 105507 / MRE50</strain>
    </source>
</reference>
<proteinExistence type="predicted"/>
<organism evidence="4 5">
    <name type="scientific">Methanocella arvoryzae (strain DSM 22066 / NBRC 105507 / MRE50)</name>
    <dbReference type="NCBI Taxonomy" id="351160"/>
    <lineage>
        <taxon>Archaea</taxon>
        <taxon>Methanobacteriati</taxon>
        <taxon>Methanobacteriota</taxon>
        <taxon>Stenosarchaea group</taxon>
        <taxon>Methanomicrobia</taxon>
        <taxon>Methanocellales</taxon>
        <taxon>Methanocellaceae</taxon>
        <taxon>Methanocella</taxon>
    </lineage>
</organism>
<protein>
    <submittedName>
        <fullName evidence="4">Transcription regulator (TetR family)</fullName>
    </submittedName>
</protein>
<dbReference type="Pfam" id="PF00440">
    <property type="entry name" value="TetR_N"/>
    <property type="match status" value="1"/>
</dbReference>
<dbReference type="OrthoDB" id="135877at2157"/>
<dbReference type="STRING" id="351160.RCIX2177"/>
<dbReference type="InterPro" id="IPR001647">
    <property type="entry name" value="HTH_TetR"/>
</dbReference>
<dbReference type="Pfam" id="PF16295">
    <property type="entry name" value="TetR_C_10"/>
    <property type="match status" value="1"/>
</dbReference>
<dbReference type="Proteomes" id="UP000000663">
    <property type="component" value="Chromosome"/>
</dbReference>
<keyword evidence="1 2" id="KW-0238">DNA-binding</keyword>